<dbReference type="EMBL" id="BPLR01000041">
    <property type="protein sequence ID" value="GIY91696.1"/>
    <property type="molecule type" value="Genomic_DNA"/>
</dbReference>
<organism evidence="1 2">
    <name type="scientific">Caerostris extrusa</name>
    <name type="common">Bark spider</name>
    <name type="synonym">Caerostris bankana</name>
    <dbReference type="NCBI Taxonomy" id="172846"/>
    <lineage>
        <taxon>Eukaryota</taxon>
        <taxon>Metazoa</taxon>
        <taxon>Ecdysozoa</taxon>
        <taxon>Arthropoda</taxon>
        <taxon>Chelicerata</taxon>
        <taxon>Arachnida</taxon>
        <taxon>Araneae</taxon>
        <taxon>Araneomorphae</taxon>
        <taxon>Entelegynae</taxon>
        <taxon>Araneoidea</taxon>
        <taxon>Araneidae</taxon>
        <taxon>Caerostris</taxon>
    </lineage>
</organism>
<keyword evidence="2" id="KW-1185">Reference proteome</keyword>
<proteinExistence type="predicted"/>
<comment type="caution">
    <text evidence="1">The sequence shown here is derived from an EMBL/GenBank/DDBJ whole genome shotgun (WGS) entry which is preliminary data.</text>
</comment>
<sequence>MGVNSVKPGLTEGTPSVERCAGCRCCVSRGDAHPGSPPVTAALMTRIQFCSQFGSLMARNFEHLDPRGGGRRFCEIRGHRETKRIITAGTERIPSSFNTLLASIIHALPLTALTQHL</sequence>
<dbReference type="Proteomes" id="UP001054945">
    <property type="component" value="Unassembled WGS sequence"/>
</dbReference>
<dbReference type="AlphaFoldDB" id="A0AAV4XCL4"/>
<reference evidence="1 2" key="1">
    <citation type="submission" date="2021-06" db="EMBL/GenBank/DDBJ databases">
        <title>Caerostris extrusa draft genome.</title>
        <authorList>
            <person name="Kono N."/>
            <person name="Arakawa K."/>
        </authorList>
    </citation>
    <scope>NUCLEOTIDE SEQUENCE [LARGE SCALE GENOMIC DNA]</scope>
</reference>
<protein>
    <submittedName>
        <fullName evidence="1">Uncharacterized protein</fullName>
    </submittedName>
</protein>
<evidence type="ECO:0000313" key="2">
    <source>
        <dbReference type="Proteomes" id="UP001054945"/>
    </source>
</evidence>
<gene>
    <name evidence="1" type="ORF">CEXT_704281</name>
</gene>
<evidence type="ECO:0000313" key="1">
    <source>
        <dbReference type="EMBL" id="GIY91696.1"/>
    </source>
</evidence>
<name>A0AAV4XCL4_CAEEX</name>
<accession>A0AAV4XCL4</accession>